<keyword evidence="9" id="KW-0342">GTP-binding</keyword>
<evidence type="ECO:0000256" key="5">
    <source>
        <dbReference type="ARBA" id="ARBA00022533"/>
    </source>
</evidence>
<dbReference type="NCBIfam" id="NF001097">
    <property type="entry name" value="PRK00129.1"/>
    <property type="match status" value="1"/>
</dbReference>
<keyword evidence="12" id="KW-1185">Reference proteome</keyword>
<comment type="cofactor">
    <cofactor evidence="1">
        <name>Mg(2+)</name>
        <dbReference type="ChEBI" id="CHEBI:18420"/>
    </cofactor>
</comment>
<evidence type="ECO:0000256" key="3">
    <source>
        <dbReference type="ARBA" id="ARBA00009516"/>
    </source>
</evidence>
<evidence type="ECO:0000256" key="6">
    <source>
        <dbReference type="ARBA" id="ARBA00022676"/>
    </source>
</evidence>
<comment type="similarity">
    <text evidence="3">Belongs to the UPRTase family.</text>
</comment>
<dbReference type="PANTHER" id="PTHR32315">
    <property type="entry name" value="ADENINE PHOSPHORIBOSYLTRANSFERASE"/>
    <property type="match status" value="1"/>
</dbReference>
<dbReference type="EMBL" id="JAGSXJ010000031">
    <property type="protein sequence ID" value="KAH6669691.1"/>
    <property type="molecule type" value="Genomic_DNA"/>
</dbReference>
<protein>
    <recommendedName>
        <fullName evidence="4">uracil phosphoribosyltransferase</fullName>
        <ecNumber evidence="4">2.4.2.9</ecNumber>
    </recommendedName>
</protein>
<dbReference type="OrthoDB" id="10257085at2759"/>
<reference evidence="11" key="1">
    <citation type="journal article" date="2021" name="Nat. Commun.">
        <title>Genetic determinants of endophytism in the Arabidopsis root mycobiome.</title>
        <authorList>
            <person name="Mesny F."/>
            <person name="Miyauchi S."/>
            <person name="Thiergart T."/>
            <person name="Pickel B."/>
            <person name="Atanasova L."/>
            <person name="Karlsson M."/>
            <person name="Huettel B."/>
            <person name="Barry K.W."/>
            <person name="Haridas S."/>
            <person name="Chen C."/>
            <person name="Bauer D."/>
            <person name="Andreopoulos W."/>
            <person name="Pangilinan J."/>
            <person name="LaButti K."/>
            <person name="Riley R."/>
            <person name="Lipzen A."/>
            <person name="Clum A."/>
            <person name="Drula E."/>
            <person name="Henrissat B."/>
            <person name="Kohler A."/>
            <person name="Grigoriev I.V."/>
            <person name="Martin F.M."/>
            <person name="Hacquard S."/>
        </authorList>
    </citation>
    <scope>NUCLEOTIDE SEQUENCE</scope>
    <source>
        <strain evidence="11">MPI-SDFR-AT-0117</strain>
    </source>
</reference>
<feature type="domain" description="Phosphoribosyltransferase" evidence="10">
    <location>
        <begin position="52"/>
        <end position="197"/>
    </location>
</feature>
<keyword evidence="7" id="KW-0808">Transferase</keyword>
<dbReference type="InterPro" id="IPR050054">
    <property type="entry name" value="UPRTase/APRTase"/>
</dbReference>
<evidence type="ECO:0000256" key="2">
    <source>
        <dbReference type="ARBA" id="ARBA00005180"/>
    </source>
</evidence>
<evidence type="ECO:0000256" key="9">
    <source>
        <dbReference type="ARBA" id="ARBA00023134"/>
    </source>
</evidence>
<keyword evidence="5" id="KW-0021">Allosteric enzyme</keyword>
<organism evidence="11 12">
    <name type="scientific">Plectosphaerella plurivora</name>
    <dbReference type="NCBI Taxonomy" id="936078"/>
    <lineage>
        <taxon>Eukaryota</taxon>
        <taxon>Fungi</taxon>
        <taxon>Dikarya</taxon>
        <taxon>Ascomycota</taxon>
        <taxon>Pezizomycotina</taxon>
        <taxon>Sordariomycetes</taxon>
        <taxon>Hypocreomycetidae</taxon>
        <taxon>Glomerellales</taxon>
        <taxon>Plectosphaerellaceae</taxon>
        <taxon>Plectosphaerella</taxon>
    </lineage>
</organism>
<dbReference type="GO" id="GO:0004845">
    <property type="term" value="F:uracil phosphoribosyltransferase activity"/>
    <property type="evidence" value="ECO:0007669"/>
    <property type="project" value="UniProtKB-EC"/>
</dbReference>
<proteinExistence type="inferred from homology"/>
<evidence type="ECO:0000256" key="1">
    <source>
        <dbReference type="ARBA" id="ARBA00001946"/>
    </source>
</evidence>
<evidence type="ECO:0000256" key="7">
    <source>
        <dbReference type="ARBA" id="ARBA00022679"/>
    </source>
</evidence>
<dbReference type="InterPro" id="IPR000836">
    <property type="entry name" value="PRTase_dom"/>
</dbReference>
<dbReference type="Proteomes" id="UP000770015">
    <property type="component" value="Unassembled WGS sequence"/>
</dbReference>
<dbReference type="CDD" id="cd06223">
    <property type="entry name" value="PRTases_typeI"/>
    <property type="match status" value="1"/>
</dbReference>
<evidence type="ECO:0000256" key="4">
    <source>
        <dbReference type="ARBA" id="ARBA00011894"/>
    </source>
</evidence>
<dbReference type="PANTHER" id="PTHR32315:SF4">
    <property type="entry name" value="URACIL PHOSPHORIBOSYLTRANSFERASE, CHLOROPLASTIC"/>
    <property type="match status" value="1"/>
</dbReference>
<accession>A0A9P8V2K9</accession>
<dbReference type="AlphaFoldDB" id="A0A9P8V2K9"/>
<evidence type="ECO:0000313" key="12">
    <source>
        <dbReference type="Proteomes" id="UP000770015"/>
    </source>
</evidence>
<keyword evidence="8" id="KW-0547">Nucleotide-binding</keyword>
<evidence type="ECO:0000313" key="11">
    <source>
        <dbReference type="EMBL" id="KAH6669691.1"/>
    </source>
</evidence>
<comment type="caution">
    <text evidence="11">The sequence shown here is derived from an EMBL/GenBank/DDBJ whole genome shotgun (WGS) entry which is preliminary data.</text>
</comment>
<evidence type="ECO:0000259" key="10">
    <source>
        <dbReference type="Pfam" id="PF14681"/>
    </source>
</evidence>
<comment type="pathway">
    <text evidence="2">Pyrimidine metabolism; UMP biosynthesis via salvage pathway; UMP from uracil: step 1/1.</text>
</comment>
<keyword evidence="6 11" id="KW-0328">Glycosyltransferase</keyword>
<dbReference type="EC" id="2.4.2.9" evidence="4"/>
<dbReference type="GO" id="GO:0005525">
    <property type="term" value="F:GTP binding"/>
    <property type="evidence" value="ECO:0007669"/>
    <property type="project" value="UniProtKB-KW"/>
</dbReference>
<dbReference type="SUPFAM" id="SSF53271">
    <property type="entry name" value="PRTase-like"/>
    <property type="match status" value="1"/>
</dbReference>
<sequence length="200" mass="21778">MTNVTICSDPAYAEVLTELRDRSLKPTAVRKLVTKLTAILSKDATAKQPIQLDEQIAIVVVLRSGLAMTEAFVDSLPEEANTVIYHLGLFREKHTLQPVEYYNKLPPKNPRIKRAFILDPLIATGGTAQAAISILKDWGVESVTFYSILASEEGIKSAALAWPEGSSFVVGHVDPELDAKGYVQPGVGDIGDRLFGTQLD</sequence>
<name>A0A9P8V2K9_9PEZI</name>
<evidence type="ECO:0000256" key="8">
    <source>
        <dbReference type="ARBA" id="ARBA00022741"/>
    </source>
</evidence>
<dbReference type="Gene3D" id="3.40.50.2020">
    <property type="match status" value="1"/>
</dbReference>
<dbReference type="InterPro" id="IPR029057">
    <property type="entry name" value="PRTase-like"/>
</dbReference>
<dbReference type="Pfam" id="PF14681">
    <property type="entry name" value="UPRTase"/>
    <property type="match status" value="1"/>
</dbReference>
<gene>
    <name evidence="11" type="ORF">F5X68DRAFT_265157</name>
</gene>